<dbReference type="SMART" id="SM00355">
    <property type="entry name" value="ZnF_C2H2"/>
    <property type="match status" value="2"/>
</dbReference>
<feature type="compositionally biased region" description="Polar residues" evidence="1">
    <location>
        <begin position="95"/>
        <end position="108"/>
    </location>
</feature>
<gene>
    <name evidence="3" type="ORF">SCLCIDRAFT_1221479</name>
</gene>
<dbReference type="InParanoid" id="A0A0C3DF20"/>
<evidence type="ECO:0000313" key="3">
    <source>
        <dbReference type="EMBL" id="KIM54974.1"/>
    </source>
</evidence>
<name>A0A0C3DF20_9AGAM</name>
<dbReference type="Proteomes" id="UP000053989">
    <property type="component" value="Unassembled WGS sequence"/>
</dbReference>
<feature type="region of interest" description="Disordered" evidence="1">
    <location>
        <begin position="70"/>
        <end position="123"/>
    </location>
</feature>
<dbReference type="OrthoDB" id="2666445at2759"/>
<dbReference type="HOGENOM" id="CLU_1103153_0_0_1"/>
<dbReference type="InterPro" id="IPR013087">
    <property type="entry name" value="Znf_C2H2_type"/>
</dbReference>
<reference evidence="4" key="2">
    <citation type="submission" date="2015-01" db="EMBL/GenBank/DDBJ databases">
        <title>Evolutionary Origins and Diversification of the Mycorrhizal Mutualists.</title>
        <authorList>
            <consortium name="DOE Joint Genome Institute"/>
            <consortium name="Mycorrhizal Genomics Consortium"/>
            <person name="Kohler A."/>
            <person name="Kuo A."/>
            <person name="Nagy L.G."/>
            <person name="Floudas D."/>
            <person name="Copeland A."/>
            <person name="Barry K.W."/>
            <person name="Cichocki N."/>
            <person name="Veneault-Fourrey C."/>
            <person name="LaButti K."/>
            <person name="Lindquist E.A."/>
            <person name="Lipzen A."/>
            <person name="Lundell T."/>
            <person name="Morin E."/>
            <person name="Murat C."/>
            <person name="Riley R."/>
            <person name="Ohm R."/>
            <person name="Sun H."/>
            <person name="Tunlid A."/>
            <person name="Henrissat B."/>
            <person name="Grigoriev I.V."/>
            <person name="Hibbett D.S."/>
            <person name="Martin F."/>
        </authorList>
    </citation>
    <scope>NUCLEOTIDE SEQUENCE [LARGE SCALE GENOMIC DNA]</scope>
    <source>
        <strain evidence="4">Foug A</strain>
    </source>
</reference>
<dbReference type="AlphaFoldDB" id="A0A0C3DF20"/>
<keyword evidence="4" id="KW-1185">Reference proteome</keyword>
<feature type="domain" description="C2H2-type" evidence="2">
    <location>
        <begin position="9"/>
        <end position="31"/>
    </location>
</feature>
<evidence type="ECO:0000313" key="4">
    <source>
        <dbReference type="Proteomes" id="UP000053989"/>
    </source>
</evidence>
<organism evidence="3 4">
    <name type="scientific">Scleroderma citrinum Foug A</name>
    <dbReference type="NCBI Taxonomy" id="1036808"/>
    <lineage>
        <taxon>Eukaryota</taxon>
        <taxon>Fungi</taxon>
        <taxon>Dikarya</taxon>
        <taxon>Basidiomycota</taxon>
        <taxon>Agaricomycotina</taxon>
        <taxon>Agaricomycetes</taxon>
        <taxon>Agaricomycetidae</taxon>
        <taxon>Boletales</taxon>
        <taxon>Sclerodermatineae</taxon>
        <taxon>Sclerodermataceae</taxon>
        <taxon>Scleroderma</taxon>
    </lineage>
</organism>
<evidence type="ECO:0000259" key="2">
    <source>
        <dbReference type="PROSITE" id="PS00028"/>
    </source>
</evidence>
<reference evidence="3 4" key="1">
    <citation type="submission" date="2014-04" db="EMBL/GenBank/DDBJ databases">
        <authorList>
            <consortium name="DOE Joint Genome Institute"/>
            <person name="Kuo A."/>
            <person name="Kohler A."/>
            <person name="Nagy L.G."/>
            <person name="Floudas D."/>
            <person name="Copeland A."/>
            <person name="Barry K.W."/>
            <person name="Cichocki N."/>
            <person name="Veneault-Fourrey C."/>
            <person name="LaButti K."/>
            <person name="Lindquist E.A."/>
            <person name="Lipzen A."/>
            <person name="Lundell T."/>
            <person name="Morin E."/>
            <person name="Murat C."/>
            <person name="Sun H."/>
            <person name="Tunlid A."/>
            <person name="Henrissat B."/>
            <person name="Grigoriev I.V."/>
            <person name="Hibbett D.S."/>
            <person name="Martin F."/>
            <person name="Nordberg H.P."/>
            <person name="Cantor M.N."/>
            <person name="Hua S.X."/>
        </authorList>
    </citation>
    <scope>NUCLEOTIDE SEQUENCE [LARGE SCALE GENOMIC DNA]</scope>
    <source>
        <strain evidence="3 4">Foug A</strain>
    </source>
</reference>
<accession>A0A0C3DF20</accession>
<protein>
    <recommendedName>
        <fullName evidence="2">C2H2-type domain-containing protein</fullName>
    </recommendedName>
</protein>
<evidence type="ECO:0000256" key="1">
    <source>
        <dbReference type="SAM" id="MobiDB-lite"/>
    </source>
</evidence>
<feature type="compositionally biased region" description="Basic residues" evidence="1">
    <location>
        <begin position="75"/>
        <end position="94"/>
    </location>
</feature>
<proteinExistence type="predicted"/>
<dbReference type="PROSITE" id="PS00028">
    <property type="entry name" value="ZINC_FINGER_C2H2_1"/>
    <property type="match status" value="1"/>
</dbReference>
<sequence>MESNKRLACNFPLCTHTVRSPAELEKHISSHMNKNSLFSCPALGCSYTTPTKRGLLIHWYKHARKAALSTGTLHKGNRNATRHRASAPPRRNRKSGSSNDASNDTNGISHDADSDSSSSMSHCSSGIPWQGRVWPHDFLEIMEQSAALNSTTGGCFYLDTPDGRKNVPAHLLLYELHEQHVVRDNRRLMTPEEETKWTPQSEALRLERNLSILEPEFGTSVHTSGREGCLCSEWMVELGYWNKEDLPSPVVFTNHGY</sequence>
<dbReference type="EMBL" id="KN822143">
    <property type="protein sequence ID" value="KIM54974.1"/>
    <property type="molecule type" value="Genomic_DNA"/>
</dbReference>